<feature type="signal peptide" evidence="2">
    <location>
        <begin position="1"/>
        <end position="22"/>
    </location>
</feature>
<evidence type="ECO:0000313" key="3">
    <source>
        <dbReference type="EMBL" id="MBI1619274.1"/>
    </source>
</evidence>
<sequence>MIRRTSVALAALLAASVLPVKAAEVEFSLAHWLPPTHPMHTGGIAEWADSVSKASDGRIKINIFPAAQLGSAADHYDMARDGIADIGYVNPGYQAGRFPIYSLIEVPFHVREVDNGSGAIHEWYAKYAEIEMPDVKFCLTNPHDPGTIHANTEIKVPADIKGKNIRAAHATMARFVSLLGGSSVQVPANEARDAISKGMADAITFPWNSVYIFGIDPVVNHHLDFPFYISNQLLLINRGAYDGLSDENRKVIDEHCTPEWSQKFSAGWAENERSGRQKMIDSGTHILYQPTEDEIALWREAAAPLVDQWKEDVRKAGQDPDAIYEEYRSALQKYGSLY</sequence>
<feature type="chain" id="PRO_5046620214" evidence="2">
    <location>
        <begin position="23"/>
        <end position="338"/>
    </location>
</feature>
<dbReference type="PANTHER" id="PTHR33376:SF15">
    <property type="entry name" value="BLL6794 PROTEIN"/>
    <property type="match status" value="1"/>
</dbReference>
<protein>
    <submittedName>
        <fullName evidence="3">TRAP transporter substrate-binding protein</fullName>
    </submittedName>
</protein>
<dbReference type="EMBL" id="JADGMQ010000001">
    <property type="protein sequence ID" value="MBI1619274.1"/>
    <property type="molecule type" value="Genomic_DNA"/>
</dbReference>
<keyword evidence="4" id="KW-1185">Reference proteome</keyword>
<evidence type="ECO:0000313" key="4">
    <source>
        <dbReference type="Proteomes" id="UP000601789"/>
    </source>
</evidence>
<dbReference type="CDD" id="cd13665">
    <property type="entry name" value="PBP2_TRAP_Dctp3_4"/>
    <property type="match status" value="1"/>
</dbReference>
<dbReference type="Gene3D" id="3.40.190.170">
    <property type="entry name" value="Bacterial extracellular solute-binding protein, family 7"/>
    <property type="match status" value="1"/>
</dbReference>
<dbReference type="InterPro" id="IPR018389">
    <property type="entry name" value="DctP_fam"/>
</dbReference>
<comment type="caution">
    <text evidence="3">The sequence shown here is derived from an EMBL/GenBank/DDBJ whole genome shotgun (WGS) entry which is preliminary data.</text>
</comment>
<gene>
    <name evidence="3" type="ORF">IOD40_01170</name>
</gene>
<dbReference type="RefSeq" id="WP_198473440.1">
    <property type="nucleotide sequence ID" value="NZ_JADGMQ010000001.1"/>
</dbReference>
<evidence type="ECO:0000256" key="1">
    <source>
        <dbReference type="ARBA" id="ARBA00022729"/>
    </source>
</evidence>
<keyword evidence="1 2" id="KW-0732">Signal</keyword>
<dbReference type="NCBIfam" id="NF037995">
    <property type="entry name" value="TRAP_S1"/>
    <property type="match status" value="1"/>
</dbReference>
<evidence type="ECO:0000256" key="2">
    <source>
        <dbReference type="SAM" id="SignalP"/>
    </source>
</evidence>
<proteinExistence type="predicted"/>
<reference evidence="3 4" key="1">
    <citation type="submission" date="2020-10" db="EMBL/GenBank/DDBJ databases">
        <title>Aquamicrobium zhengzhouensis sp. nov., a exopolysaccharide producing bacterium isolated from farmland soil.</title>
        <authorList>
            <person name="Wang X."/>
        </authorList>
    </citation>
    <scope>NUCLEOTIDE SEQUENCE [LARGE SCALE GENOMIC DNA]</scope>
    <source>
        <strain evidence="4">cd-1</strain>
    </source>
</reference>
<dbReference type="InterPro" id="IPR038404">
    <property type="entry name" value="TRAP_DctP_sf"/>
</dbReference>
<dbReference type="Pfam" id="PF03480">
    <property type="entry name" value="DctP"/>
    <property type="match status" value="1"/>
</dbReference>
<dbReference type="PANTHER" id="PTHR33376">
    <property type="match status" value="1"/>
</dbReference>
<accession>A0ABS0S7K9</accession>
<name>A0ABS0S7K9_9HYPH</name>
<dbReference type="Proteomes" id="UP000601789">
    <property type="component" value="Unassembled WGS sequence"/>
</dbReference>
<organism evidence="3 4">
    <name type="scientific">Aquamicrobium zhengzhouense</name>
    <dbReference type="NCBI Taxonomy" id="2781738"/>
    <lineage>
        <taxon>Bacteria</taxon>
        <taxon>Pseudomonadati</taxon>
        <taxon>Pseudomonadota</taxon>
        <taxon>Alphaproteobacteria</taxon>
        <taxon>Hyphomicrobiales</taxon>
        <taxon>Phyllobacteriaceae</taxon>
        <taxon>Aquamicrobium</taxon>
    </lineage>
</organism>